<dbReference type="RefSeq" id="WP_055535094.1">
    <property type="nucleotide sequence ID" value="NZ_CP023695.1"/>
</dbReference>
<dbReference type="OrthoDB" id="4260134at2"/>
<accession>A0A5J6HED1</accession>
<proteinExistence type="predicted"/>
<dbReference type="KEGG" id="salw:CP975_14885"/>
<evidence type="ECO:0000313" key="2">
    <source>
        <dbReference type="Proteomes" id="UP000326553"/>
    </source>
</evidence>
<gene>
    <name evidence="1" type="ORF">CP975_14885</name>
</gene>
<protein>
    <submittedName>
        <fullName evidence="1">Uncharacterized protein</fullName>
    </submittedName>
</protein>
<keyword evidence="2" id="KW-1185">Reference proteome</keyword>
<organism evidence="1 2">
    <name type="scientific">Streptomyces alboniger</name>
    <dbReference type="NCBI Taxonomy" id="132473"/>
    <lineage>
        <taxon>Bacteria</taxon>
        <taxon>Bacillati</taxon>
        <taxon>Actinomycetota</taxon>
        <taxon>Actinomycetes</taxon>
        <taxon>Kitasatosporales</taxon>
        <taxon>Streptomycetaceae</taxon>
        <taxon>Streptomyces</taxon>
        <taxon>Streptomyces aurantiacus group</taxon>
    </lineage>
</organism>
<dbReference type="EMBL" id="CP023695">
    <property type="protein sequence ID" value="QEV18606.1"/>
    <property type="molecule type" value="Genomic_DNA"/>
</dbReference>
<dbReference type="Proteomes" id="UP000326553">
    <property type="component" value="Chromosome"/>
</dbReference>
<reference evidence="1 2" key="1">
    <citation type="submission" date="2017-09" db="EMBL/GenBank/DDBJ databases">
        <authorList>
            <person name="Lee N."/>
            <person name="Cho B.-K."/>
        </authorList>
    </citation>
    <scope>NUCLEOTIDE SEQUENCE [LARGE SCALE GENOMIC DNA]</scope>
    <source>
        <strain evidence="1 2">ATCC 12461</strain>
    </source>
</reference>
<sequence>MGEITVPTSVAGSSGGILQALLTELPDPAELAEEQVCGRACVWCAAALHNTTALDLGARQADAHSCGARWYPRCCNPCGFEHLHAALLDHSQSCEQCADDFLNCSVGKALRMAMRTVR</sequence>
<name>A0A5J6HED1_STRAD</name>
<dbReference type="AlphaFoldDB" id="A0A5J6HED1"/>
<evidence type="ECO:0000313" key="1">
    <source>
        <dbReference type="EMBL" id="QEV18606.1"/>
    </source>
</evidence>